<dbReference type="GO" id="GO:0016740">
    <property type="term" value="F:transferase activity"/>
    <property type="evidence" value="ECO:0007669"/>
    <property type="project" value="UniProtKB-KW"/>
</dbReference>
<keyword evidence="2" id="KW-0808">Transferase</keyword>
<proteinExistence type="predicted"/>
<dbReference type="Proteomes" id="UP000031967">
    <property type="component" value="Unassembled WGS sequence"/>
</dbReference>
<sequence>MTGGRPVVRLVISGYYGFRNSGDEAVLQSILLALQEQGELQGIRVEPVVLSADPELTRAMYGVETCHRMRYADVSEALRDSDGLISGGGSLLQDATSAKTIPYYLGVIKLAQLLGKPTFIYSQGIGPVRRKLFYPLIRSVFRKAKYVSVRDRESAELLAEMGLRVPVEVVPDPVMGLPLKDETGYAQGMAVGEAAEMPPARPSGKRPVIGVSVRYWNDDRTDLNSIAEALDRMLDESDANIRFLPFHLPSDEQASEYISNKLSRQERVAIARGVEHPQDMLAKVATCDLLIGMRLHSLIYAASQGVPMVGISYDPKIDQFLHRLGMRAASSTERMSVPEIVRESAALLAGKTEWQREKRAAIDELKRQAQLPAQQICSYFRSKG</sequence>
<dbReference type="PANTHER" id="PTHR36836:SF1">
    <property type="entry name" value="COLANIC ACID BIOSYNTHESIS PROTEIN WCAK"/>
    <property type="match status" value="1"/>
</dbReference>
<dbReference type="PANTHER" id="PTHR36836">
    <property type="entry name" value="COLANIC ACID BIOSYNTHESIS PROTEIN WCAK"/>
    <property type="match status" value="1"/>
</dbReference>
<feature type="domain" description="Polysaccharide pyruvyl transferase" evidence="1">
    <location>
        <begin position="20"/>
        <end position="315"/>
    </location>
</feature>
<dbReference type="InterPro" id="IPR007345">
    <property type="entry name" value="Polysacch_pyruvyl_Trfase"/>
</dbReference>
<evidence type="ECO:0000313" key="3">
    <source>
        <dbReference type="Proteomes" id="UP000031967"/>
    </source>
</evidence>
<reference evidence="2 3" key="1">
    <citation type="submission" date="2014-12" db="EMBL/GenBank/DDBJ databases">
        <title>Draft genome sequence of Paenibacillus kamchatkensis strain B-2647.</title>
        <authorList>
            <person name="Karlyshev A.V."/>
            <person name="Kudryashova E.B."/>
        </authorList>
    </citation>
    <scope>NUCLEOTIDE SEQUENCE [LARGE SCALE GENOMIC DNA]</scope>
    <source>
        <strain evidence="2 3">VKM B-2647</strain>
    </source>
</reference>
<accession>A0ABR5AIC1</accession>
<evidence type="ECO:0000259" key="1">
    <source>
        <dbReference type="Pfam" id="PF04230"/>
    </source>
</evidence>
<comment type="caution">
    <text evidence="2">The sequence shown here is derived from an EMBL/GenBank/DDBJ whole genome shotgun (WGS) entry which is preliminary data.</text>
</comment>
<name>A0ABR5AIC1_9BACL</name>
<dbReference type="InterPro" id="IPR019896">
    <property type="entry name" value="Polysacch_pyruvyl_Trfase_CsaB"/>
</dbReference>
<protein>
    <submittedName>
        <fullName evidence="2">Polysaccharide pyruvyl transferase</fullName>
    </submittedName>
</protein>
<dbReference type="SUPFAM" id="SSF53756">
    <property type="entry name" value="UDP-Glycosyltransferase/glycogen phosphorylase"/>
    <property type="match status" value="1"/>
</dbReference>
<dbReference type="EMBL" id="JXAK01000018">
    <property type="protein sequence ID" value="KIL40685.1"/>
    <property type="molecule type" value="Genomic_DNA"/>
</dbReference>
<gene>
    <name evidence="2" type="ORF">SD70_11990</name>
</gene>
<dbReference type="Pfam" id="PF04230">
    <property type="entry name" value="PS_pyruv_trans"/>
    <property type="match status" value="1"/>
</dbReference>
<evidence type="ECO:0000313" key="2">
    <source>
        <dbReference type="EMBL" id="KIL40685.1"/>
    </source>
</evidence>
<dbReference type="NCBIfam" id="TIGR03609">
    <property type="entry name" value="S_layer_CsaB"/>
    <property type="match status" value="1"/>
</dbReference>
<keyword evidence="3" id="KW-1185">Reference proteome</keyword>
<organism evidence="2 3">
    <name type="scientific">Gordoniibacillus kamchatkensis</name>
    <dbReference type="NCBI Taxonomy" id="1590651"/>
    <lineage>
        <taxon>Bacteria</taxon>
        <taxon>Bacillati</taxon>
        <taxon>Bacillota</taxon>
        <taxon>Bacilli</taxon>
        <taxon>Bacillales</taxon>
        <taxon>Paenibacillaceae</taxon>
        <taxon>Gordoniibacillus</taxon>
    </lineage>
</organism>